<keyword evidence="3" id="KW-1185">Reference proteome</keyword>
<evidence type="ECO:0000313" key="2">
    <source>
        <dbReference type="EMBL" id="UJO13428.1"/>
    </source>
</evidence>
<reference evidence="2" key="1">
    <citation type="submission" date="2021-12" db="EMBL/GenBank/DDBJ databases">
        <authorList>
            <person name="Zaccaron A."/>
            <person name="Stergiopoulos I."/>
        </authorList>
    </citation>
    <scope>NUCLEOTIDE SEQUENCE</scope>
    <source>
        <strain evidence="2">Race5_Kim</strain>
    </source>
</reference>
<dbReference type="Pfam" id="PF08728">
    <property type="entry name" value="CRT10"/>
    <property type="match status" value="1"/>
</dbReference>
<gene>
    <name evidence="2" type="ORF">CLAFUR5_03713</name>
</gene>
<dbReference type="InterPro" id="IPR014839">
    <property type="entry name" value="Crt10"/>
</dbReference>
<dbReference type="AlphaFoldDB" id="A0A9Q8L9N6"/>
<dbReference type="OMA" id="DVPYIPR"/>
<protein>
    <submittedName>
        <fullName evidence="2">Uncharacterized protein</fullName>
    </submittedName>
</protein>
<name>A0A9Q8L9N6_PASFU</name>
<organism evidence="2 3">
    <name type="scientific">Passalora fulva</name>
    <name type="common">Tomato leaf mold</name>
    <name type="synonym">Cladosporium fulvum</name>
    <dbReference type="NCBI Taxonomy" id="5499"/>
    <lineage>
        <taxon>Eukaryota</taxon>
        <taxon>Fungi</taxon>
        <taxon>Dikarya</taxon>
        <taxon>Ascomycota</taxon>
        <taxon>Pezizomycotina</taxon>
        <taxon>Dothideomycetes</taxon>
        <taxon>Dothideomycetidae</taxon>
        <taxon>Mycosphaerellales</taxon>
        <taxon>Mycosphaerellaceae</taxon>
        <taxon>Fulvia</taxon>
    </lineage>
</organism>
<sequence>MGPRSLTEAAVIATGVQNSRFGRTTRGNDYEDWPPVAQWRCNLTALSQVHNLYFIAYSAQIYAYIPRFPSQRLPQKPALIVTSQPSSPDLLGTLDQRHPHAINNLVVQHLGSEEVVAAVRDDGDVDAFLVRHVVQAIERRAAADSSIGLDADDVRPIFQSNVGKSAWGLAIHSQARIIAVSANTHSITIFKFGLVNEDGPQAGENTADDTDAAQDRGMDVTHQVLNGTSNIPYISFCNTGDDPNGQWLLTTDISGYCRTIDLHQMQTSQTFRFGRPTSYLASASHDRHNSGWLIMFLDKRSFVAADDAETALGLADGESLPGIKENLNLWDIGDTVANVSNVSNKFSVLRTRRARDSARPSSSAPDSPEGGVPLDDSSQIEDEEVPDAAVEQDLEDSLMSEDAWDGDEDSDSGESAYYADLDIDDEGTEDTASFSTVYGGKRIYGNEPRAFQPHNNLCGDCPCPILHTSVRNIYLLQPSSHRQAESPFTSPTIGFTNALHQLVPSEWAYLNVFERLNMHAYIPALGIVVLASQKGRALVLALTKLSRKAHYPPEMQNPDDPARKKTKYAMRLEHILPFADQEKAGARPFAPLAGIAAGPMQGTEHLTMEMKRWRLMMMYTDHSILSYEISRPRDPQANDVESVVV</sequence>
<dbReference type="KEGG" id="ffu:CLAFUR5_03713"/>
<feature type="compositionally biased region" description="Low complexity" evidence="1">
    <location>
        <begin position="359"/>
        <end position="368"/>
    </location>
</feature>
<evidence type="ECO:0000256" key="1">
    <source>
        <dbReference type="SAM" id="MobiDB-lite"/>
    </source>
</evidence>
<dbReference type="GeneID" id="71983591"/>
<accession>A0A9Q8L9N6</accession>
<feature type="region of interest" description="Disordered" evidence="1">
    <location>
        <begin position="350"/>
        <end position="415"/>
    </location>
</feature>
<evidence type="ECO:0000313" key="3">
    <source>
        <dbReference type="Proteomes" id="UP000756132"/>
    </source>
</evidence>
<dbReference type="RefSeq" id="XP_047757794.1">
    <property type="nucleotide sequence ID" value="XM_047902861.1"/>
</dbReference>
<dbReference type="Proteomes" id="UP000756132">
    <property type="component" value="Chromosome 2"/>
</dbReference>
<dbReference type="EMBL" id="CP090164">
    <property type="protein sequence ID" value="UJO13428.1"/>
    <property type="molecule type" value="Genomic_DNA"/>
</dbReference>
<feature type="compositionally biased region" description="Acidic residues" evidence="1">
    <location>
        <begin position="378"/>
        <end position="412"/>
    </location>
</feature>
<proteinExistence type="predicted"/>
<dbReference type="OrthoDB" id="5591786at2759"/>
<reference evidence="2" key="2">
    <citation type="journal article" date="2022" name="Microb. Genom.">
        <title>A chromosome-scale genome assembly of the tomato pathogen Cladosporium fulvum reveals a compartmentalized genome architecture and the presence of a dispensable chromosome.</title>
        <authorList>
            <person name="Zaccaron A.Z."/>
            <person name="Chen L.H."/>
            <person name="Samaras A."/>
            <person name="Stergiopoulos I."/>
        </authorList>
    </citation>
    <scope>NUCLEOTIDE SEQUENCE</scope>
    <source>
        <strain evidence="2">Race5_Kim</strain>
    </source>
</reference>
<dbReference type="InterPro" id="IPR036322">
    <property type="entry name" value="WD40_repeat_dom_sf"/>
</dbReference>
<dbReference type="SUPFAM" id="SSF50978">
    <property type="entry name" value="WD40 repeat-like"/>
    <property type="match status" value="1"/>
</dbReference>